<name>A0A8J2SQY6_9STRA</name>
<dbReference type="InterPro" id="IPR011889">
    <property type="entry name" value="Liste_lipo_26"/>
</dbReference>
<reference evidence="3" key="1">
    <citation type="submission" date="2021-11" db="EMBL/GenBank/DDBJ databases">
        <authorList>
            <consortium name="Genoscope - CEA"/>
            <person name="William W."/>
        </authorList>
    </citation>
    <scope>NUCLEOTIDE SEQUENCE</scope>
</reference>
<feature type="chain" id="PRO_5035225848" evidence="2">
    <location>
        <begin position="19"/>
        <end position="1439"/>
    </location>
</feature>
<dbReference type="Pfam" id="PF03382">
    <property type="entry name" value="DUF285"/>
    <property type="match status" value="6"/>
</dbReference>
<sequence length="1439" mass="156364">MLGLAVVAGALLLRLGSAAPPRAPARGGIKLSSCPKGGSSPAAAHDDSEAGIETFARDYEIITTSYENGSTCAAQAGENGLDGAFPRRALASTDAAKKSWLQLYKNYGAGVYADAFDSEPINGAASAELDPNKYQAGGVHALHAIEQTVGSDVQYENYRSDGTILMLAAPTKDGVDVLDVASAELAPTPGTTMQFMAPDAIKGGVDEEEAAQSYLGRTSWCLFQVLASVVPRRSSSTMGAAWRSSVVGYLLIWGDATRVAAETSVRGRSGRSDDNTKSKTMTKTNNPPRASAGGLAQRRALTGYVMDDDSIRTAVAAWFADQSAAEATYGHISTWATGGVTDMSDLFNSQTSFNEDIGAWDTSGVKNMFGMFRYASAFDQDIGAWDTSGVTTMESIFYYASAFNQDLDWCVGDDVVLYNAFDDTPCDSTWCGVMWETNTGDCNVSRTGNVMVNWKIEQAVAAWLADATAAEATYGHISTWETGGVTDMSHLFRESSFNEDIGAWDTSGVTTMWAMFHSASAFDQDIGAWDTSGVTEMSHMFYGASAFNQNIGGWAVHSVKDMESMFLNALAFDQDISAWSVDNVRDMHWMFSSASSFNQDLGDWAVQSVTDMRWMFRGASDFDQDLGWCVGDDVFDPWGHGNTMEDAFSGTPCEATSCGVEQGQFVPASGSCVSTPAPTAYWDGVHHTDDSIRRAVVAWLNDPAATEARLGHISTWETSGVTDMEFLFSACDWDSRCNSAAAAFNEDIGAWDTSGVTTMHRMFAEASAFNQDIGGWAVHNVRYMSFMFMGASAFNQDLSSWETSAITNMFQMFGGASSFNQDISGWRVDSVTDMSHMFSGASVFDQDLGWCVDDGANLDYAFTNTPCEATSCGVVLQGVDCPFPTPAPTQRNFMDDSRIRTAVRAWMEDRAAAEATYGHISTWDTSGVTDMSRLFCVWQDWMEAESWYDDICFSASSFNEDIGAWDISGVTVMDYMFYYAAAFNRDIGGWAVHSVTDMSGMFNSASAFDQDISAWSVDNVRDMHQMFNSASAFDQDLSAWETSGVTNMHQMFSWASSFNQDLGGWSVENVRDMHYMFHHGSAFDQDLGWCVGDDVNLDEAFSGTPCASTSCGVVQGRSEGGICVTLAPTFFDGAFGDESIRTAVRAWAEDRAAAEAAYGHISTWETSGVTDMSKLFCVRQGWMEGESWYDDCVLSASFNEDIGAWDTSGVTAMWWMFYGASAFDQDLSAWETSGVTTMSGMFFGASAFDQDLGGWRVDNVRDMHQMFGWASSFNQDLSWCVGNDVNLDGAFSGSGCCSMSCGVARKDETGDCQIIESWDCYYYYDDDDDDDDGATELVMSTGLAAIGITFTGITIAAIANAFQEQCALGPTIVYEAGTTHPYYISPNLCTIGTKTFSSDKTVRDASPRKVCRKFCEAASEKGKLALKHVQGLTCYCKRR</sequence>
<feature type="signal peptide" evidence="2">
    <location>
        <begin position="1"/>
        <end position="18"/>
    </location>
</feature>
<dbReference type="Proteomes" id="UP000789595">
    <property type="component" value="Unassembled WGS sequence"/>
</dbReference>
<protein>
    <submittedName>
        <fullName evidence="3">Uncharacterized protein</fullName>
    </submittedName>
</protein>
<dbReference type="InterPro" id="IPR005046">
    <property type="entry name" value="DUF285"/>
</dbReference>
<keyword evidence="4" id="KW-1185">Reference proteome</keyword>
<dbReference type="NCBIfam" id="TIGR02167">
    <property type="entry name" value="Liste_lipo_26"/>
    <property type="match status" value="5"/>
</dbReference>
<evidence type="ECO:0000313" key="3">
    <source>
        <dbReference type="EMBL" id="CAH0372317.1"/>
    </source>
</evidence>
<proteinExistence type="predicted"/>
<feature type="region of interest" description="Disordered" evidence="1">
    <location>
        <begin position="20"/>
        <end position="47"/>
    </location>
</feature>
<evidence type="ECO:0000313" key="4">
    <source>
        <dbReference type="Proteomes" id="UP000789595"/>
    </source>
</evidence>
<gene>
    <name evidence="3" type="ORF">PECAL_3P23020</name>
</gene>
<dbReference type="OrthoDB" id="443928at2759"/>
<organism evidence="3 4">
    <name type="scientific">Pelagomonas calceolata</name>
    <dbReference type="NCBI Taxonomy" id="35677"/>
    <lineage>
        <taxon>Eukaryota</taxon>
        <taxon>Sar</taxon>
        <taxon>Stramenopiles</taxon>
        <taxon>Ochrophyta</taxon>
        <taxon>Pelagophyceae</taxon>
        <taxon>Pelagomonadales</taxon>
        <taxon>Pelagomonadaceae</taxon>
        <taxon>Pelagomonas</taxon>
    </lineage>
</organism>
<comment type="caution">
    <text evidence="3">The sequence shown here is derived from an EMBL/GenBank/DDBJ whole genome shotgun (WGS) entry which is preliminary data.</text>
</comment>
<evidence type="ECO:0000256" key="1">
    <source>
        <dbReference type="SAM" id="MobiDB-lite"/>
    </source>
</evidence>
<accession>A0A8J2SQY6</accession>
<feature type="region of interest" description="Disordered" evidence="1">
    <location>
        <begin position="263"/>
        <end position="293"/>
    </location>
</feature>
<keyword evidence="2" id="KW-0732">Signal</keyword>
<evidence type="ECO:0000256" key="2">
    <source>
        <dbReference type="SAM" id="SignalP"/>
    </source>
</evidence>
<dbReference type="EMBL" id="CAKKNE010000003">
    <property type="protein sequence ID" value="CAH0372317.1"/>
    <property type="molecule type" value="Genomic_DNA"/>
</dbReference>